<evidence type="ECO:0000256" key="6">
    <source>
        <dbReference type="ARBA" id="ARBA00022989"/>
    </source>
</evidence>
<comment type="similarity">
    <text evidence="2 8">Belongs to the 4-toluene sulfonate uptake permease (TSUP) (TC 2.A.102) family.</text>
</comment>
<evidence type="ECO:0000256" key="7">
    <source>
        <dbReference type="ARBA" id="ARBA00023136"/>
    </source>
</evidence>
<evidence type="ECO:0000256" key="1">
    <source>
        <dbReference type="ARBA" id="ARBA00004651"/>
    </source>
</evidence>
<evidence type="ECO:0000256" key="2">
    <source>
        <dbReference type="ARBA" id="ARBA00009142"/>
    </source>
</evidence>
<reference evidence="9 10" key="1">
    <citation type="submission" date="2023-08" db="EMBL/GenBank/DDBJ databases">
        <title>Implementing the SeqCode for naming new Mesorhizobium species isolated from Vachellia karroo root nodules.</title>
        <authorList>
            <person name="Van Lill M."/>
        </authorList>
    </citation>
    <scope>NUCLEOTIDE SEQUENCE [LARGE SCALE GENOMIC DNA]</scope>
    <source>
        <strain evidence="9 10">VK22B</strain>
    </source>
</reference>
<feature type="transmembrane region" description="Helical" evidence="8">
    <location>
        <begin position="127"/>
        <end position="150"/>
    </location>
</feature>
<dbReference type="Pfam" id="PF01925">
    <property type="entry name" value="TauE"/>
    <property type="match status" value="1"/>
</dbReference>
<organism evidence="9 10">
    <name type="scientific">Mesorhizobium captivum</name>
    <dbReference type="NCBI Taxonomy" id="3072319"/>
    <lineage>
        <taxon>Bacteria</taxon>
        <taxon>Pseudomonadati</taxon>
        <taxon>Pseudomonadota</taxon>
        <taxon>Alphaproteobacteria</taxon>
        <taxon>Hyphomicrobiales</taxon>
        <taxon>Phyllobacteriaceae</taxon>
        <taxon>Mesorhizobium</taxon>
    </lineage>
</organism>
<dbReference type="PANTHER" id="PTHR30269">
    <property type="entry name" value="TRANSMEMBRANE PROTEIN YFCA"/>
    <property type="match status" value="1"/>
</dbReference>
<comment type="subcellular location">
    <subcellularLocation>
        <location evidence="1 8">Cell membrane</location>
        <topology evidence="1 8">Multi-pass membrane protein</topology>
    </subcellularLocation>
</comment>
<feature type="transmembrane region" description="Helical" evidence="8">
    <location>
        <begin position="97"/>
        <end position="115"/>
    </location>
</feature>
<evidence type="ECO:0000313" key="9">
    <source>
        <dbReference type="EMBL" id="MDX8494054.1"/>
    </source>
</evidence>
<feature type="transmembrane region" description="Helical" evidence="8">
    <location>
        <begin position="193"/>
        <end position="211"/>
    </location>
</feature>
<keyword evidence="3" id="KW-0813">Transport</keyword>
<gene>
    <name evidence="9" type="ORF">RFN29_21025</name>
</gene>
<accession>A0ABU4Z486</accession>
<comment type="caution">
    <text evidence="9">The sequence shown here is derived from an EMBL/GenBank/DDBJ whole genome shotgun (WGS) entry which is preliminary data.</text>
</comment>
<feature type="transmembrane region" description="Helical" evidence="8">
    <location>
        <begin position="223"/>
        <end position="240"/>
    </location>
</feature>
<evidence type="ECO:0000256" key="4">
    <source>
        <dbReference type="ARBA" id="ARBA00022475"/>
    </source>
</evidence>
<dbReference type="InterPro" id="IPR052017">
    <property type="entry name" value="TSUP"/>
</dbReference>
<dbReference type="RefSeq" id="WP_320227931.1">
    <property type="nucleotide sequence ID" value="NZ_JAVIJB010000022.1"/>
</dbReference>
<protein>
    <recommendedName>
        <fullName evidence="8">Probable membrane transporter protein</fullName>
    </recommendedName>
</protein>
<keyword evidence="7 8" id="KW-0472">Membrane</keyword>
<dbReference type="InterPro" id="IPR002781">
    <property type="entry name" value="TM_pro_TauE-like"/>
</dbReference>
<keyword evidence="4 8" id="KW-1003">Cell membrane</keyword>
<keyword evidence="5 8" id="KW-0812">Transmembrane</keyword>
<proteinExistence type="inferred from homology"/>
<evidence type="ECO:0000256" key="3">
    <source>
        <dbReference type="ARBA" id="ARBA00022448"/>
    </source>
</evidence>
<feature type="transmembrane region" description="Helical" evidence="8">
    <location>
        <begin position="34"/>
        <end position="53"/>
    </location>
</feature>
<dbReference type="Proteomes" id="UP001271249">
    <property type="component" value="Unassembled WGS sequence"/>
</dbReference>
<evidence type="ECO:0000256" key="5">
    <source>
        <dbReference type="ARBA" id="ARBA00022692"/>
    </source>
</evidence>
<name>A0ABU4Z486_9HYPH</name>
<evidence type="ECO:0000256" key="8">
    <source>
        <dbReference type="RuleBase" id="RU363041"/>
    </source>
</evidence>
<keyword evidence="10" id="KW-1185">Reference proteome</keyword>
<dbReference type="EMBL" id="JAVIJC010000023">
    <property type="protein sequence ID" value="MDX8494054.1"/>
    <property type="molecule type" value="Genomic_DNA"/>
</dbReference>
<keyword evidence="6 8" id="KW-1133">Transmembrane helix</keyword>
<evidence type="ECO:0000313" key="10">
    <source>
        <dbReference type="Proteomes" id="UP001271249"/>
    </source>
</evidence>
<sequence length="292" mass="31014">MDWLQLGLLCGAGFLAWTLNTLSAGGGGLLLIPAVTFLTGSAAVAPVITLTELMANPVRILAFRRDVDWSIVRWYLPGAIAGAAAGAWLFANARAEWLQILIGLYLIGAVWEFRAGARERSYKARRWWFLPAGLIVSLLSALMGTVGPVLNSLYLNYGSSKETLVATKSVSSFATDVIKIAVFTGLGVFSEHALAFGLATGVGAAVSTFAAKPMLERMSGRQFRTAVVVLMAVSGAVMIWKQHEVIITLYHELGKTAGPDVDHYPAGGPSLASIAWPTAAADGQMWKSGDSN</sequence>
<dbReference type="PANTHER" id="PTHR30269:SF37">
    <property type="entry name" value="MEMBRANE TRANSPORTER PROTEIN"/>
    <property type="match status" value="1"/>
</dbReference>
<feature type="transmembrane region" description="Helical" evidence="8">
    <location>
        <begin position="74"/>
        <end position="91"/>
    </location>
</feature>